<reference evidence="2 3" key="1">
    <citation type="submission" date="2016-09" db="EMBL/GenBank/DDBJ databases">
        <title>Aspergillus awamori IFM 58123T.</title>
        <authorList>
            <person name="Kusuya Y."/>
            <person name="Shimizu M."/>
            <person name="Takahashi H."/>
            <person name="Yaguchi T."/>
        </authorList>
    </citation>
    <scope>NUCLEOTIDE SEQUENCE [LARGE SCALE GENOMIC DNA]</scope>
    <source>
        <strain evidence="2 3">IFM 58123</strain>
    </source>
</reference>
<dbReference type="CDD" id="cd14688">
    <property type="entry name" value="bZIP_YAP"/>
    <property type="match status" value="1"/>
</dbReference>
<proteinExistence type="predicted"/>
<dbReference type="PANTHER" id="PTHR40618">
    <property type="entry name" value="B-ZIP TRANSCRIPTION FACTOR (EUROFUNG)-RELATED"/>
    <property type="match status" value="1"/>
</dbReference>
<dbReference type="EMBL" id="BDHI01000028">
    <property type="protein sequence ID" value="GCB26584.1"/>
    <property type="molecule type" value="Genomic_DNA"/>
</dbReference>
<name>A0A401L4W6_ASPAW</name>
<protein>
    <submittedName>
        <fullName evidence="2">Uncharacterized protein YcgI</fullName>
    </submittedName>
</protein>
<feature type="domain" description="DUF1989" evidence="1">
    <location>
        <begin position="3"/>
        <end position="165"/>
    </location>
</feature>
<organism evidence="2 3">
    <name type="scientific">Aspergillus awamori</name>
    <name type="common">Black koji mold</name>
    <dbReference type="NCBI Taxonomy" id="105351"/>
    <lineage>
        <taxon>Eukaryota</taxon>
        <taxon>Fungi</taxon>
        <taxon>Dikarya</taxon>
        <taxon>Ascomycota</taxon>
        <taxon>Pezizomycotina</taxon>
        <taxon>Eurotiomycetes</taxon>
        <taxon>Eurotiomycetidae</taxon>
        <taxon>Eurotiales</taxon>
        <taxon>Aspergillaceae</taxon>
        <taxon>Aspergillus</taxon>
    </lineage>
</organism>
<dbReference type="Pfam" id="PF09347">
    <property type="entry name" value="DUF1989"/>
    <property type="match status" value="1"/>
</dbReference>
<dbReference type="Proteomes" id="UP000286921">
    <property type="component" value="Unassembled WGS sequence"/>
</dbReference>
<comment type="caution">
    <text evidence="2">The sequence shown here is derived from an EMBL/GenBank/DDBJ whole genome shotgun (WGS) entry which is preliminary data.</text>
</comment>
<dbReference type="PANTHER" id="PTHR40618:SF1">
    <property type="entry name" value="B-ZIP TRANSCRIPTION FACTOR (EUROFUNG)"/>
    <property type="match status" value="1"/>
</dbReference>
<evidence type="ECO:0000313" key="3">
    <source>
        <dbReference type="Proteomes" id="UP000286921"/>
    </source>
</evidence>
<dbReference type="AlphaFoldDB" id="A0A401L4W6"/>
<dbReference type="Gene3D" id="1.20.5.170">
    <property type="match status" value="1"/>
</dbReference>
<evidence type="ECO:0000259" key="1">
    <source>
        <dbReference type="Pfam" id="PF09347"/>
    </source>
</evidence>
<gene>
    <name evidence="2" type="ORF">AAWM_09469</name>
</gene>
<accession>A0A401L4W6</accession>
<sequence length="518" mass="58555">MPTIPARRSAHQRLHVGQSIKIINTSGSQVIDTWAFTIPSTPIFPRYMSMAHTRPTLQKLLPSVNESFVDNNRNPILTIVEDTSPGTHDVLYAACSPERYLELGGTADHDNCAQNLRDAVQQCAEPAFSHVLGLLESGWTPDPLNLFMKVDINGNKLKVLEPDSKRRRNQVRKAQRAYRSRKGEEAALRMNYVQFLENRIEQMSRSFFELLSHITKAGIPQTQPELSREKIQSITRDFISASQMIEPVNEPQLDDGHVCHNHSRADPNSNITWSTNWPVPATIPTETPMPIHTPPLGLPITLLETQFPVPRNFAERLYFTCIKRAHGLLTDPHADGAEVARVFQYTFHYSDTDTMISTFEILLRTSADYRTAYVYRLGGAGTHYQERQADLDIVQNDSVGQEMPCESDDTTWFDPRDIEGWLEENGLVIGAAQSFMYLSDLRSFRSCRNMTLCTKSEPSLGSQEHIRQSAKVLNVDRFLQELLLKGVCLGCAPGFRRLDVEAAFNLAISDDTTFIFEL</sequence>
<evidence type="ECO:0000313" key="2">
    <source>
        <dbReference type="EMBL" id="GCB26584.1"/>
    </source>
</evidence>
<dbReference type="InterPro" id="IPR018959">
    <property type="entry name" value="DUF1989"/>
</dbReference>
<keyword evidence="3" id="KW-1185">Reference proteome</keyword>